<dbReference type="InterPro" id="IPR045379">
    <property type="entry name" value="Crinkler_N"/>
</dbReference>
<evidence type="ECO:0000256" key="2">
    <source>
        <dbReference type="ARBA" id="ARBA00004613"/>
    </source>
</evidence>
<organism evidence="5 6">
    <name type="scientific">Russula ochroleuca</name>
    <dbReference type="NCBI Taxonomy" id="152965"/>
    <lineage>
        <taxon>Eukaryota</taxon>
        <taxon>Fungi</taxon>
        <taxon>Dikarya</taxon>
        <taxon>Basidiomycota</taxon>
        <taxon>Agaricomycotina</taxon>
        <taxon>Agaricomycetes</taxon>
        <taxon>Russulales</taxon>
        <taxon>Russulaceae</taxon>
        <taxon>Russula</taxon>
    </lineage>
</organism>
<sequence>MPAFVQLIFAFGLVREDARRAGAVTSRELSRRSSQSSRMSALVVSASPVCTVPPYRGRTWVSLGVLNERTLIQSSTPLSNQMTEDYRFCCLVENDRSLFNVSISPTEFIFDLQELIHQVRHLQCDPMYITLVKVNVDVSVNRDIILSGKFQPSADDDNVKSLWEADTISSIWSMNPPDGFLNIFVRLPGTNKSPWQNGKERFWAMIANLTGWISN</sequence>
<comment type="subcellular location">
    <subcellularLocation>
        <location evidence="1">Host cell</location>
    </subcellularLocation>
    <subcellularLocation>
        <location evidence="2">Secreted</location>
    </subcellularLocation>
</comment>
<feature type="domain" description="Crinkler effector protein N-terminal" evidence="4">
    <location>
        <begin position="88"/>
        <end position="186"/>
    </location>
</feature>
<dbReference type="Proteomes" id="UP000759537">
    <property type="component" value="Unassembled WGS sequence"/>
</dbReference>
<evidence type="ECO:0000256" key="1">
    <source>
        <dbReference type="ARBA" id="ARBA00004340"/>
    </source>
</evidence>
<dbReference type="EMBL" id="WHVB01000016">
    <property type="protein sequence ID" value="KAF8475210.1"/>
    <property type="molecule type" value="Genomic_DNA"/>
</dbReference>
<dbReference type="OrthoDB" id="10389272at2759"/>
<keyword evidence="3" id="KW-0964">Secreted</keyword>
<accession>A0A9P5MRE7</accession>
<dbReference type="GO" id="GO:0043657">
    <property type="term" value="C:host cell"/>
    <property type="evidence" value="ECO:0007669"/>
    <property type="project" value="UniProtKB-SubCell"/>
</dbReference>
<gene>
    <name evidence="5" type="ORF">DFH94DRAFT_116326</name>
</gene>
<dbReference type="Pfam" id="PF20147">
    <property type="entry name" value="Crinkler"/>
    <property type="match status" value="1"/>
</dbReference>
<evidence type="ECO:0000313" key="5">
    <source>
        <dbReference type="EMBL" id="KAF8475210.1"/>
    </source>
</evidence>
<reference evidence="5" key="1">
    <citation type="submission" date="2019-10" db="EMBL/GenBank/DDBJ databases">
        <authorList>
            <consortium name="DOE Joint Genome Institute"/>
            <person name="Kuo A."/>
            <person name="Miyauchi S."/>
            <person name="Kiss E."/>
            <person name="Drula E."/>
            <person name="Kohler A."/>
            <person name="Sanchez-Garcia M."/>
            <person name="Andreopoulos B."/>
            <person name="Barry K.W."/>
            <person name="Bonito G."/>
            <person name="Buee M."/>
            <person name="Carver A."/>
            <person name="Chen C."/>
            <person name="Cichocki N."/>
            <person name="Clum A."/>
            <person name="Culley D."/>
            <person name="Crous P.W."/>
            <person name="Fauchery L."/>
            <person name="Girlanda M."/>
            <person name="Hayes R."/>
            <person name="Keri Z."/>
            <person name="LaButti K."/>
            <person name="Lipzen A."/>
            <person name="Lombard V."/>
            <person name="Magnuson J."/>
            <person name="Maillard F."/>
            <person name="Morin E."/>
            <person name="Murat C."/>
            <person name="Nolan M."/>
            <person name="Ohm R."/>
            <person name="Pangilinan J."/>
            <person name="Pereira M."/>
            <person name="Perotto S."/>
            <person name="Peter M."/>
            <person name="Riley R."/>
            <person name="Sitrit Y."/>
            <person name="Stielow B."/>
            <person name="Szollosi G."/>
            <person name="Zifcakova L."/>
            <person name="Stursova M."/>
            <person name="Spatafora J.W."/>
            <person name="Tedersoo L."/>
            <person name="Vaario L.-M."/>
            <person name="Yamada A."/>
            <person name="Yan M."/>
            <person name="Wang P."/>
            <person name="Xu J."/>
            <person name="Bruns T."/>
            <person name="Baldrian P."/>
            <person name="Vilgalys R."/>
            <person name="Henrissat B."/>
            <person name="Grigoriev I.V."/>
            <person name="Hibbett D."/>
            <person name="Nagy L.G."/>
            <person name="Martin F.M."/>
        </authorList>
    </citation>
    <scope>NUCLEOTIDE SEQUENCE</scope>
    <source>
        <strain evidence="5">Prilba</strain>
    </source>
</reference>
<comment type="caution">
    <text evidence="5">The sequence shown here is derived from an EMBL/GenBank/DDBJ whole genome shotgun (WGS) entry which is preliminary data.</text>
</comment>
<reference evidence="5" key="2">
    <citation type="journal article" date="2020" name="Nat. Commun.">
        <title>Large-scale genome sequencing of mycorrhizal fungi provides insights into the early evolution of symbiotic traits.</title>
        <authorList>
            <person name="Miyauchi S."/>
            <person name="Kiss E."/>
            <person name="Kuo A."/>
            <person name="Drula E."/>
            <person name="Kohler A."/>
            <person name="Sanchez-Garcia M."/>
            <person name="Morin E."/>
            <person name="Andreopoulos B."/>
            <person name="Barry K.W."/>
            <person name="Bonito G."/>
            <person name="Buee M."/>
            <person name="Carver A."/>
            <person name="Chen C."/>
            <person name="Cichocki N."/>
            <person name="Clum A."/>
            <person name="Culley D."/>
            <person name="Crous P.W."/>
            <person name="Fauchery L."/>
            <person name="Girlanda M."/>
            <person name="Hayes R.D."/>
            <person name="Keri Z."/>
            <person name="LaButti K."/>
            <person name="Lipzen A."/>
            <person name="Lombard V."/>
            <person name="Magnuson J."/>
            <person name="Maillard F."/>
            <person name="Murat C."/>
            <person name="Nolan M."/>
            <person name="Ohm R.A."/>
            <person name="Pangilinan J."/>
            <person name="Pereira M.F."/>
            <person name="Perotto S."/>
            <person name="Peter M."/>
            <person name="Pfister S."/>
            <person name="Riley R."/>
            <person name="Sitrit Y."/>
            <person name="Stielow J.B."/>
            <person name="Szollosi G."/>
            <person name="Zifcakova L."/>
            <person name="Stursova M."/>
            <person name="Spatafora J.W."/>
            <person name="Tedersoo L."/>
            <person name="Vaario L.M."/>
            <person name="Yamada A."/>
            <person name="Yan M."/>
            <person name="Wang P."/>
            <person name="Xu J."/>
            <person name="Bruns T."/>
            <person name="Baldrian P."/>
            <person name="Vilgalys R."/>
            <person name="Dunand C."/>
            <person name="Henrissat B."/>
            <person name="Grigoriev I.V."/>
            <person name="Hibbett D."/>
            <person name="Nagy L.G."/>
            <person name="Martin F.M."/>
        </authorList>
    </citation>
    <scope>NUCLEOTIDE SEQUENCE</scope>
    <source>
        <strain evidence="5">Prilba</strain>
    </source>
</reference>
<evidence type="ECO:0000259" key="4">
    <source>
        <dbReference type="Pfam" id="PF20147"/>
    </source>
</evidence>
<protein>
    <recommendedName>
        <fullName evidence="4">Crinkler effector protein N-terminal domain-containing protein</fullName>
    </recommendedName>
</protein>
<name>A0A9P5MRE7_9AGAM</name>
<dbReference type="GO" id="GO:0005576">
    <property type="term" value="C:extracellular region"/>
    <property type="evidence" value="ECO:0007669"/>
    <property type="project" value="UniProtKB-SubCell"/>
</dbReference>
<keyword evidence="6" id="KW-1185">Reference proteome</keyword>
<proteinExistence type="predicted"/>
<evidence type="ECO:0000313" key="6">
    <source>
        <dbReference type="Proteomes" id="UP000759537"/>
    </source>
</evidence>
<evidence type="ECO:0000256" key="3">
    <source>
        <dbReference type="ARBA" id="ARBA00022525"/>
    </source>
</evidence>
<dbReference type="AlphaFoldDB" id="A0A9P5MRE7"/>